<dbReference type="AlphaFoldDB" id="A0A918HFQ2"/>
<keyword evidence="1 2" id="KW-0732">Signal</keyword>
<dbReference type="SUPFAM" id="SSF69318">
    <property type="entry name" value="Integrin alpha N-terminal domain"/>
    <property type="match status" value="1"/>
</dbReference>
<dbReference type="Pfam" id="PF13517">
    <property type="entry name" value="FG-GAP_3"/>
    <property type="match status" value="1"/>
</dbReference>
<dbReference type="Gene3D" id="2.130.10.130">
    <property type="entry name" value="Integrin alpha, N-terminal"/>
    <property type="match status" value="2"/>
</dbReference>
<keyword evidence="4" id="KW-1185">Reference proteome</keyword>
<evidence type="ECO:0000313" key="4">
    <source>
        <dbReference type="Proteomes" id="UP000646776"/>
    </source>
</evidence>
<evidence type="ECO:0000313" key="3">
    <source>
        <dbReference type="EMBL" id="GGT59936.1"/>
    </source>
</evidence>
<dbReference type="PANTHER" id="PTHR44103:SF1">
    <property type="entry name" value="PROPROTEIN CONVERTASE P"/>
    <property type="match status" value="1"/>
</dbReference>
<evidence type="ECO:0000256" key="1">
    <source>
        <dbReference type="ARBA" id="ARBA00022729"/>
    </source>
</evidence>
<name>A0A918HFQ2_9ACTN</name>
<dbReference type="EMBL" id="BMSA01000012">
    <property type="protein sequence ID" value="GGT59936.1"/>
    <property type="molecule type" value="Genomic_DNA"/>
</dbReference>
<feature type="signal peptide" evidence="2">
    <location>
        <begin position="1"/>
        <end position="23"/>
    </location>
</feature>
<dbReference type="Proteomes" id="UP000646776">
    <property type="component" value="Unassembled WGS sequence"/>
</dbReference>
<dbReference type="PANTHER" id="PTHR44103">
    <property type="entry name" value="PROPROTEIN CONVERTASE P"/>
    <property type="match status" value="1"/>
</dbReference>
<dbReference type="RefSeq" id="WP_189712829.1">
    <property type="nucleotide sequence ID" value="NZ_BMSA01000012.1"/>
</dbReference>
<reference evidence="3" key="2">
    <citation type="submission" date="2020-09" db="EMBL/GenBank/DDBJ databases">
        <authorList>
            <person name="Sun Q."/>
            <person name="Ohkuma M."/>
        </authorList>
    </citation>
    <scope>NUCLEOTIDE SEQUENCE</scope>
    <source>
        <strain evidence="3">JCM 4125</strain>
    </source>
</reference>
<comment type="caution">
    <text evidence="3">The sequence shown here is derived from an EMBL/GenBank/DDBJ whole genome shotgun (WGS) entry which is preliminary data.</text>
</comment>
<feature type="chain" id="PRO_5037472744" description="VCBS repeat-containing protein" evidence="2">
    <location>
        <begin position="24"/>
        <end position="920"/>
    </location>
</feature>
<sequence>MAVTVAAVAAGALAAAPVQPAGAVGGGTVGDEIVLPAGDRAAPRDGGLGFDSYGDTGLISRPDGAASARWTDYATGRSRDLTEFPEWDELRGKSGLARSDTAFELSTDAEGRRVVRFRALGTGADEGRVTVPSPLAYAGTAGPGTVVAYAGNVSAVRELHLLKVTADGGTSDTLVTGWPQGAKLLAVSAGDSRSLLMRYRVPSADPAGTLEQLVLVDVRDGSWTAVQDPYRAGANRIPYLSHDYAGWWAPGSGAVLSRRDGLDGPAVTVPAAGTAGKTGFTVVGDDVVVADDTKSGRPVLTRPLTGAGEWRQLFPRMSGWIQTAPDGSAVLQAGTASTDWGVQRLTESADGQLVARELVDLPPLPAAVDGVALANGTLAWTDQTAPEYGNAMLNTRTVSGGSAPQAGPVRPAGAWSKPCGVAHGCLRLFPAGDGSVVYAEDDVNVAYLNRRTPSGALQRMTFIDTNGTVVGAYGRYAVMQAGPRQYLVDWTSSRVAATRTAAAGTVWDGQWWSTTSTPGRLTMSRPGTDLPPVDVGIGSACVPSELQVNGRFVYWACAAQGKAGVFDRSRGRSVAVPTGDAVLAHGFLVRHDTARGKLVRTDVASGKALTADLADLPVTPDPAEPARGSDRRSRWNLDPYGDRVVFVDGDERVHVATAGSAAAPVRRDHAGRDGLGDLLTLTSSGTLTFQQGTGKGTFAGKVSGSGWPARITPVPFGDLSGDGCNDVLVRLSSGAVRLYQPACGGAVKPSTPYTTLATGGWGQYDVLTSPGDVTRDGLADLLARNAKTGAVYLYRGTGTGRLSARVKLYDNWKTYKKVVGAGDLNGDGIGDLVAQDRSDNLYRYYGKGDGRFSARVRVAANWGASYNAVVGVGDVTGDGRADLVARDTAGVLYRLPGDGKGSFGTRVKISTGWKGYLGLH</sequence>
<dbReference type="InterPro" id="IPR013517">
    <property type="entry name" value="FG-GAP"/>
</dbReference>
<reference evidence="3" key="1">
    <citation type="journal article" date="2014" name="Int. J. Syst. Evol. Microbiol.">
        <title>Complete genome sequence of Corynebacterium casei LMG S-19264T (=DSM 44701T), isolated from a smear-ripened cheese.</title>
        <authorList>
            <consortium name="US DOE Joint Genome Institute (JGI-PGF)"/>
            <person name="Walter F."/>
            <person name="Albersmeier A."/>
            <person name="Kalinowski J."/>
            <person name="Ruckert C."/>
        </authorList>
    </citation>
    <scope>NUCLEOTIDE SEQUENCE</scope>
    <source>
        <strain evidence="3">JCM 4125</strain>
    </source>
</reference>
<accession>A0A918HFQ2</accession>
<evidence type="ECO:0000256" key="2">
    <source>
        <dbReference type="SAM" id="SignalP"/>
    </source>
</evidence>
<evidence type="ECO:0008006" key="5">
    <source>
        <dbReference type="Google" id="ProtNLM"/>
    </source>
</evidence>
<organism evidence="3 4">
    <name type="scientific">Streptomyces phaeofaciens</name>
    <dbReference type="NCBI Taxonomy" id="68254"/>
    <lineage>
        <taxon>Bacteria</taxon>
        <taxon>Bacillati</taxon>
        <taxon>Actinomycetota</taxon>
        <taxon>Actinomycetes</taxon>
        <taxon>Kitasatosporales</taxon>
        <taxon>Streptomycetaceae</taxon>
        <taxon>Streptomyces</taxon>
    </lineage>
</organism>
<gene>
    <name evidence="3" type="ORF">GCM10010226_41590</name>
</gene>
<dbReference type="InterPro" id="IPR028994">
    <property type="entry name" value="Integrin_alpha_N"/>
</dbReference>
<proteinExistence type="predicted"/>
<protein>
    <recommendedName>
        <fullName evidence="5">VCBS repeat-containing protein</fullName>
    </recommendedName>
</protein>